<keyword evidence="10" id="KW-0406">Ion transport</keyword>
<keyword evidence="5" id="KW-0107">Calcium channel</keyword>
<feature type="domain" description="Calcium uniporter protein C-terminal" evidence="16">
    <location>
        <begin position="186"/>
        <end position="346"/>
    </location>
</feature>
<evidence type="ECO:0000259" key="16">
    <source>
        <dbReference type="Pfam" id="PF04678"/>
    </source>
</evidence>
<evidence type="ECO:0000256" key="8">
    <source>
        <dbReference type="ARBA" id="ARBA00022837"/>
    </source>
</evidence>
<feature type="transmembrane region" description="Helical" evidence="15">
    <location>
        <begin position="296"/>
        <end position="314"/>
    </location>
</feature>
<evidence type="ECO:0000256" key="1">
    <source>
        <dbReference type="ARBA" id="ARBA00004448"/>
    </source>
</evidence>
<dbReference type="InterPro" id="IPR006769">
    <property type="entry name" value="MCU_C"/>
</dbReference>
<evidence type="ECO:0000256" key="7">
    <source>
        <dbReference type="ARBA" id="ARBA00022792"/>
    </source>
</evidence>
<evidence type="ECO:0000256" key="6">
    <source>
        <dbReference type="ARBA" id="ARBA00022692"/>
    </source>
</evidence>
<evidence type="ECO:0000256" key="5">
    <source>
        <dbReference type="ARBA" id="ARBA00022673"/>
    </source>
</evidence>
<keyword evidence="4" id="KW-0109">Calcium transport</keyword>
<comment type="subcellular location">
    <subcellularLocation>
        <location evidence="1">Mitochondrion inner membrane</location>
        <topology evidence="1">Multi-pass membrane protein</topology>
    </subcellularLocation>
</comment>
<evidence type="ECO:0000256" key="9">
    <source>
        <dbReference type="ARBA" id="ARBA00022989"/>
    </source>
</evidence>
<dbReference type="AlphaFoldDB" id="A0A1V9YJK2"/>
<evidence type="ECO:0000256" key="13">
    <source>
        <dbReference type="ARBA" id="ARBA00023303"/>
    </source>
</evidence>
<dbReference type="PANTHER" id="PTHR13462">
    <property type="entry name" value="CALCIUM UNIPORTER PROTEIN, MITOCHONDRIAL"/>
    <property type="match status" value="1"/>
</dbReference>
<evidence type="ECO:0000313" key="18">
    <source>
        <dbReference type="Proteomes" id="UP000243579"/>
    </source>
</evidence>
<dbReference type="PANTHER" id="PTHR13462:SF10">
    <property type="entry name" value="CALCIUM UNIPORTER PROTEIN, MITOCHONDRIAL"/>
    <property type="match status" value="1"/>
</dbReference>
<evidence type="ECO:0000256" key="11">
    <source>
        <dbReference type="ARBA" id="ARBA00023128"/>
    </source>
</evidence>
<dbReference type="GO" id="GO:0005262">
    <property type="term" value="F:calcium channel activity"/>
    <property type="evidence" value="ECO:0007669"/>
    <property type="project" value="UniProtKB-KW"/>
</dbReference>
<evidence type="ECO:0000256" key="14">
    <source>
        <dbReference type="ARBA" id="ARBA00036634"/>
    </source>
</evidence>
<dbReference type="InterPro" id="IPR039055">
    <property type="entry name" value="MCU_fam"/>
</dbReference>
<dbReference type="GO" id="GO:0036444">
    <property type="term" value="P:calcium import into the mitochondrion"/>
    <property type="evidence" value="ECO:0007669"/>
    <property type="project" value="UniProtKB-ARBA"/>
</dbReference>
<dbReference type="Proteomes" id="UP000243579">
    <property type="component" value="Unassembled WGS sequence"/>
</dbReference>
<dbReference type="OrthoDB" id="278338at2759"/>
<evidence type="ECO:0000256" key="12">
    <source>
        <dbReference type="ARBA" id="ARBA00023136"/>
    </source>
</evidence>
<reference evidence="17 18" key="1">
    <citation type="journal article" date="2014" name="Genome Biol. Evol.">
        <title>The secreted proteins of Achlya hypogyna and Thraustotheca clavata identify the ancestral oomycete secretome and reveal gene acquisitions by horizontal gene transfer.</title>
        <authorList>
            <person name="Misner I."/>
            <person name="Blouin N."/>
            <person name="Leonard G."/>
            <person name="Richards T.A."/>
            <person name="Lane C.E."/>
        </authorList>
    </citation>
    <scope>NUCLEOTIDE SEQUENCE [LARGE SCALE GENOMIC DNA]</scope>
    <source>
        <strain evidence="17 18">ATCC 48635</strain>
    </source>
</reference>
<dbReference type="STRING" id="1202772.A0A1V9YJK2"/>
<comment type="catalytic activity">
    <reaction evidence="14">
        <text>Ca(2+)(in) = Ca(2+)(out)</text>
        <dbReference type="Rhea" id="RHEA:29671"/>
        <dbReference type="ChEBI" id="CHEBI:29108"/>
    </reaction>
</comment>
<keyword evidence="7" id="KW-0999">Mitochondrion inner membrane</keyword>
<evidence type="ECO:0000313" key="17">
    <source>
        <dbReference type="EMBL" id="OQR85856.1"/>
    </source>
</evidence>
<keyword evidence="6 15" id="KW-0812">Transmembrane</keyword>
<evidence type="ECO:0000256" key="2">
    <source>
        <dbReference type="ARBA" id="ARBA00005653"/>
    </source>
</evidence>
<sequence>MLRRCWTHARRHSTSAALLTTSEFVEFAVRCRVSEPLAFTLPLPGKPGLTKLDLETAPATAFERDSVGHFIATLKAMDPSLTSVSLTTLDGVTVAKTASLKALAPVPMLLRLNTATLALEKEGLVDDIDQMTGETESAAFGTVKRYIERDTRTAIPIDQFYTMCKNVGADDSTSKKWLAEFQRRNLVLHYDQSKDEALRSTVILRPNKGESFTAFQAALDPVLYNLKHERMATESQILDAQEEWRKVATVETELRKAATTAPNVQKFAGLGFITTFYGGLAYTVWDVYSWDVMEPITYFIGFSAVLMSSFYHTMTTRESTYPNMWNRAYAKKLERLCDDKKFDLNKSAHLLATIDGLKADVQVLRLLEGKTAVAKPKADAKSDAKPKA</sequence>
<dbReference type="GO" id="GO:0015292">
    <property type="term" value="F:uniporter activity"/>
    <property type="evidence" value="ECO:0007669"/>
    <property type="project" value="TreeGrafter"/>
</dbReference>
<dbReference type="GO" id="GO:1990246">
    <property type="term" value="C:uniplex complex"/>
    <property type="evidence" value="ECO:0007669"/>
    <property type="project" value="TreeGrafter"/>
</dbReference>
<comment type="similarity">
    <text evidence="2">Belongs to the MCU (TC 1.A.77) family.</text>
</comment>
<keyword evidence="8" id="KW-0106">Calcium</keyword>
<organism evidence="17 18">
    <name type="scientific">Achlya hypogyna</name>
    <name type="common">Oomycete</name>
    <name type="synonym">Protoachlya hypogyna</name>
    <dbReference type="NCBI Taxonomy" id="1202772"/>
    <lineage>
        <taxon>Eukaryota</taxon>
        <taxon>Sar</taxon>
        <taxon>Stramenopiles</taxon>
        <taxon>Oomycota</taxon>
        <taxon>Saprolegniomycetes</taxon>
        <taxon>Saprolegniales</taxon>
        <taxon>Achlyaceae</taxon>
        <taxon>Achlya</taxon>
    </lineage>
</organism>
<protein>
    <recommendedName>
        <fullName evidence="16">Calcium uniporter protein C-terminal domain-containing protein</fullName>
    </recommendedName>
</protein>
<name>A0A1V9YJK2_ACHHY</name>
<feature type="transmembrane region" description="Helical" evidence="15">
    <location>
        <begin position="264"/>
        <end position="284"/>
    </location>
</feature>
<keyword evidence="9 15" id="KW-1133">Transmembrane helix</keyword>
<dbReference type="EMBL" id="JNBR01001573">
    <property type="protein sequence ID" value="OQR85856.1"/>
    <property type="molecule type" value="Genomic_DNA"/>
</dbReference>
<keyword evidence="3" id="KW-0813">Transport</keyword>
<evidence type="ECO:0000256" key="15">
    <source>
        <dbReference type="SAM" id="Phobius"/>
    </source>
</evidence>
<evidence type="ECO:0000256" key="4">
    <source>
        <dbReference type="ARBA" id="ARBA00022568"/>
    </source>
</evidence>
<keyword evidence="18" id="KW-1185">Reference proteome</keyword>
<evidence type="ECO:0000256" key="3">
    <source>
        <dbReference type="ARBA" id="ARBA00022448"/>
    </source>
</evidence>
<keyword evidence="13" id="KW-0407">Ion channel</keyword>
<proteinExistence type="inferred from homology"/>
<accession>A0A1V9YJK2</accession>
<dbReference type="GO" id="GO:0051560">
    <property type="term" value="P:mitochondrial calcium ion homeostasis"/>
    <property type="evidence" value="ECO:0007669"/>
    <property type="project" value="InterPro"/>
</dbReference>
<dbReference type="Pfam" id="PF04678">
    <property type="entry name" value="MCU"/>
    <property type="match status" value="1"/>
</dbReference>
<keyword evidence="12 15" id="KW-0472">Membrane</keyword>
<comment type="caution">
    <text evidence="17">The sequence shown here is derived from an EMBL/GenBank/DDBJ whole genome shotgun (WGS) entry which is preliminary data.</text>
</comment>
<keyword evidence="11" id="KW-0496">Mitochondrion</keyword>
<evidence type="ECO:0000256" key="10">
    <source>
        <dbReference type="ARBA" id="ARBA00023065"/>
    </source>
</evidence>
<gene>
    <name evidence="17" type="ORF">ACHHYP_11272</name>
</gene>